<dbReference type="EMBL" id="SGPK01000170">
    <property type="protein sequence ID" value="THH06874.1"/>
    <property type="molecule type" value="Genomic_DNA"/>
</dbReference>
<evidence type="ECO:0000313" key="4">
    <source>
        <dbReference type="Proteomes" id="UP000308199"/>
    </source>
</evidence>
<comment type="caution">
    <text evidence="3">The sequence shown here is derived from an EMBL/GenBank/DDBJ whole genome shotgun (WGS) entry which is preliminary data.</text>
</comment>
<feature type="transmembrane region" description="Helical" evidence="2">
    <location>
        <begin position="6"/>
        <end position="25"/>
    </location>
</feature>
<dbReference type="Proteomes" id="UP000308199">
    <property type="component" value="Unassembled WGS sequence"/>
</dbReference>
<feature type="compositionally biased region" description="Polar residues" evidence="1">
    <location>
        <begin position="515"/>
        <end position="524"/>
    </location>
</feature>
<keyword evidence="4" id="KW-1185">Reference proteome</keyword>
<keyword evidence="2" id="KW-0812">Transmembrane</keyword>
<gene>
    <name evidence="3" type="ORF">EW145_g3778</name>
</gene>
<name>A0A4S4L644_9AGAM</name>
<evidence type="ECO:0000313" key="3">
    <source>
        <dbReference type="EMBL" id="THH06874.1"/>
    </source>
</evidence>
<protein>
    <submittedName>
        <fullName evidence="3">Uncharacterized protein</fullName>
    </submittedName>
</protein>
<keyword evidence="2" id="KW-1133">Transmembrane helix</keyword>
<dbReference type="AlphaFoldDB" id="A0A4S4L644"/>
<sequence length="632" mass="67423">MLPIFIFTFSFIPLFTFIVSDYNLYGTKHFDAAHALLLSSAASVKSISSDLLLSISGPSAKPYLLRLLQPPSSFSAITESPPGSFSAPISSITSRTDVCFLSNRPSFPYSSAANILLSGINNTIATPVCATGDFPGNPLLHRPIKHSLLYVFHSFNALFALLIFFISISSIFILARLVKKRKCKTATSEDEVAKNEILFLYDISNLNYIGLPATESATKYEGSETVWPTITADDFCGLACLPPNRVGNCKMSAQEHLTTVLSNSPIGSEDSFISIEHLDPAMISHPVAMSSELDLDPAFVVLPVAILGALDVDPVDIALPDAILGELDINPADVVLPAAIPGKFDAEVTDILLSISISREVKIITADAVLPIATGFEFIRPAVVDVHAIVLDDLDSAHINDVNIETPTVVLGELNSESGDGLFMTCEVDIHPADIPLPSVVSGELDVDRADIALPDDVADEFEYTLLDVKASEPSDLSSSCSIMYVSDIVSVADSIECDPPGDTLAGSGSIAPEGTSTSTDTLPSVSTPMAGNSMEHADVLDSGVSVLCANSATTIEATESIFDVDFSLFDEDLLNICLPSDLLPCDEFDESVRTAVECDLIPRFNDVHPTRKVMTHGNAVLTSSNVLGRKT</sequence>
<organism evidence="3 4">
    <name type="scientific">Phellinidium pouzarii</name>
    <dbReference type="NCBI Taxonomy" id="167371"/>
    <lineage>
        <taxon>Eukaryota</taxon>
        <taxon>Fungi</taxon>
        <taxon>Dikarya</taxon>
        <taxon>Basidiomycota</taxon>
        <taxon>Agaricomycotina</taxon>
        <taxon>Agaricomycetes</taxon>
        <taxon>Hymenochaetales</taxon>
        <taxon>Hymenochaetaceae</taxon>
        <taxon>Phellinidium</taxon>
    </lineage>
</organism>
<keyword evidence="2" id="KW-0472">Membrane</keyword>
<evidence type="ECO:0000256" key="1">
    <source>
        <dbReference type="SAM" id="MobiDB-lite"/>
    </source>
</evidence>
<proteinExistence type="predicted"/>
<feature type="region of interest" description="Disordered" evidence="1">
    <location>
        <begin position="502"/>
        <end position="524"/>
    </location>
</feature>
<feature type="transmembrane region" description="Helical" evidence="2">
    <location>
        <begin position="148"/>
        <end position="175"/>
    </location>
</feature>
<reference evidence="3 4" key="1">
    <citation type="submission" date="2019-02" db="EMBL/GenBank/DDBJ databases">
        <title>Genome sequencing of the rare red list fungi Phellinidium pouzarii.</title>
        <authorList>
            <person name="Buettner E."/>
            <person name="Kellner H."/>
        </authorList>
    </citation>
    <scope>NUCLEOTIDE SEQUENCE [LARGE SCALE GENOMIC DNA]</scope>
    <source>
        <strain evidence="3 4">DSM 108285</strain>
    </source>
</reference>
<evidence type="ECO:0000256" key="2">
    <source>
        <dbReference type="SAM" id="Phobius"/>
    </source>
</evidence>
<accession>A0A4S4L644</accession>